<evidence type="ECO:0000256" key="1">
    <source>
        <dbReference type="ARBA" id="ARBA00001946"/>
    </source>
</evidence>
<dbReference type="AlphaFoldDB" id="A0A9P1C3B8"/>
<dbReference type="GO" id="GO:0005524">
    <property type="term" value="F:ATP binding"/>
    <property type="evidence" value="ECO:0007669"/>
    <property type="project" value="UniProtKB-KW"/>
</dbReference>
<evidence type="ECO:0000256" key="5">
    <source>
        <dbReference type="ARBA" id="ARBA00022723"/>
    </source>
</evidence>
<dbReference type="PANTHER" id="PTHR32057">
    <property type="entry name" value="PROTEIN ADENYLYLTRANSFERASE SELO, MITOCHONDRIAL"/>
    <property type="match status" value="1"/>
</dbReference>
<dbReference type="PANTHER" id="PTHR32057:SF14">
    <property type="entry name" value="PROTEIN ADENYLYLTRANSFERASE SELO, MITOCHONDRIAL"/>
    <property type="match status" value="1"/>
</dbReference>
<dbReference type="EMBL" id="CAMXCT030000773">
    <property type="protein sequence ID" value="CAL4770393.1"/>
    <property type="molecule type" value="Genomic_DNA"/>
</dbReference>
<evidence type="ECO:0000313" key="10">
    <source>
        <dbReference type="EMBL" id="CAI3983081.1"/>
    </source>
</evidence>
<evidence type="ECO:0000256" key="9">
    <source>
        <dbReference type="ARBA" id="ARBA00031547"/>
    </source>
</evidence>
<evidence type="ECO:0000256" key="7">
    <source>
        <dbReference type="ARBA" id="ARBA00022840"/>
    </source>
</evidence>
<reference evidence="11" key="2">
    <citation type="submission" date="2024-04" db="EMBL/GenBank/DDBJ databases">
        <authorList>
            <person name="Chen Y."/>
            <person name="Shah S."/>
            <person name="Dougan E. K."/>
            <person name="Thang M."/>
            <person name="Chan C."/>
        </authorList>
    </citation>
    <scope>NUCLEOTIDE SEQUENCE [LARGE SCALE GENOMIC DNA]</scope>
</reference>
<dbReference type="GO" id="GO:0070733">
    <property type="term" value="F:AMPylase activity"/>
    <property type="evidence" value="ECO:0007669"/>
    <property type="project" value="TreeGrafter"/>
</dbReference>
<evidence type="ECO:0000256" key="6">
    <source>
        <dbReference type="ARBA" id="ARBA00022741"/>
    </source>
</evidence>
<keyword evidence="5" id="KW-0479">Metal-binding</keyword>
<comment type="caution">
    <text evidence="10">The sequence shown here is derived from an EMBL/GenBank/DDBJ whole genome shotgun (WGS) entry which is preliminary data.</text>
</comment>
<gene>
    <name evidence="10" type="ORF">C1SCF055_LOCUS10727</name>
</gene>
<reference evidence="10" key="1">
    <citation type="submission" date="2022-10" db="EMBL/GenBank/DDBJ databases">
        <authorList>
            <person name="Chen Y."/>
            <person name="Dougan E. K."/>
            <person name="Chan C."/>
            <person name="Rhodes N."/>
            <person name="Thang M."/>
        </authorList>
    </citation>
    <scope>NUCLEOTIDE SEQUENCE</scope>
</reference>
<comment type="similarity">
    <text evidence="2">Belongs to the SELO family.</text>
</comment>
<keyword evidence="6" id="KW-0547">Nucleotide-binding</keyword>
<dbReference type="OrthoDB" id="10254721at2759"/>
<sequence length="1112" mass="126482">MQSCSWPQVSWRRVVTPLGGPPDSTNRSSWTFRALSVPALLLTSCLFRPGRRGRRHAARTAALPNGLRDLQRRANHSWVQDLHAEPDQERHEPNREKRLVSSGHYVNVQPTPLLNTSLVTFSPSMAAELNLDKTDCESMDFLQFMSGYTEVLPKMTSWCTPYTLSVAGSEISTGNMYGDGRSISVGEVVMDDGKRWELQLKGAGCTPFCRGFDGRAVLRSSLREFLASEAMYHLNVPTTRALCLVMSESESAPREWLGETLFEPCAMTCRVSSSFLRVGHLELFARRARDGSWGEPGSELRQLVMHAMRREYPECWDADDTTEPRVKRMLRPMALRMARLAAEWWRVGFCQGNFQSDNCHLGGKTLDFGPFGFMEKYNPHYCSWTGGAEHFTFRLQPKAALANFASAIRALESLLDSDGREEAQELLREFPSLLAEAFADVRMQKLGLSFWDSEAVQLSDELLRLMERSQADWTLTWRQLALVAEEWDDLMETGSLLEPLDGCFYQPLSHDLERHWSQWLYAWLTRLRGEGAPEAAAECMRSALLLTSCLFRPGRRGRRHAARTAALPNGLRDLQRRANHSWVQDLHAEPDQERHEPNREKRLVSSGHYVNVQPTPLLNTSLVTFSPSMAAELNLDKTDCESMDFLQFMSGYTEVLPKMTSWCTPYTLSVAGSEISTGNMYGDGRSISVGEVVMDDGKRWELQLKGAGCTPFCRGFDGRAVLRSSLREFLASEAMYHLNVPTTRALCLVMSESESAPREWLGETLFEPCAMTCRVSSSFLRVGHLELFARRARDGSWGEPGSELRQLVMHAMRREYPECWDADDTTEPRVKRMLRPMALRMARLAAEWWRVGFCQGNFQSDNCHLGGKTLDFGPFGFMEKYNPHYCSWTGGAEHFTFRLQPKAALANFASAIRALESLLDSDGREEAQELLREFPSLLAEAFADVRMQKLGLSFWDSEAVQLSDELLRLMERSQADWTLTWRQLALVAEEWDDLMETGSLLEPLDGCFYQPLSHDLERHWSQWLYAWLTRLRGEGAPEAAAECMRSVNPKYVPRNWMLLEAYEAAEAGNFQVSERLQSLFASPYAEHPEEEARYFRLTPPEMRLRPGVTVMT</sequence>
<dbReference type="Pfam" id="PF02696">
    <property type="entry name" value="SelO"/>
    <property type="match status" value="2"/>
</dbReference>
<keyword evidence="8" id="KW-0460">Magnesium</keyword>
<dbReference type="EMBL" id="CAMXCT010000773">
    <property type="protein sequence ID" value="CAI3983081.1"/>
    <property type="molecule type" value="Genomic_DNA"/>
</dbReference>
<dbReference type="Proteomes" id="UP001152797">
    <property type="component" value="Unassembled WGS sequence"/>
</dbReference>
<keyword evidence="3" id="KW-0808">Transferase</keyword>
<keyword evidence="4 12" id="KW-0548">Nucleotidyltransferase</keyword>
<protein>
    <recommendedName>
        <fullName evidence="9">Selenoprotein O</fullName>
    </recommendedName>
</protein>
<evidence type="ECO:0000313" key="12">
    <source>
        <dbReference type="EMBL" id="CAL4770393.1"/>
    </source>
</evidence>
<organism evidence="10">
    <name type="scientific">Cladocopium goreaui</name>
    <dbReference type="NCBI Taxonomy" id="2562237"/>
    <lineage>
        <taxon>Eukaryota</taxon>
        <taxon>Sar</taxon>
        <taxon>Alveolata</taxon>
        <taxon>Dinophyceae</taxon>
        <taxon>Suessiales</taxon>
        <taxon>Symbiodiniaceae</taxon>
        <taxon>Cladocopium</taxon>
    </lineage>
</organism>
<evidence type="ECO:0000256" key="3">
    <source>
        <dbReference type="ARBA" id="ARBA00022679"/>
    </source>
</evidence>
<evidence type="ECO:0000313" key="11">
    <source>
        <dbReference type="EMBL" id="CAL1136456.1"/>
    </source>
</evidence>
<dbReference type="EMBL" id="CAMXCT020000773">
    <property type="protein sequence ID" value="CAL1136456.1"/>
    <property type="molecule type" value="Genomic_DNA"/>
</dbReference>
<evidence type="ECO:0000256" key="4">
    <source>
        <dbReference type="ARBA" id="ARBA00022695"/>
    </source>
</evidence>
<dbReference type="GO" id="GO:0046872">
    <property type="term" value="F:metal ion binding"/>
    <property type="evidence" value="ECO:0007669"/>
    <property type="project" value="UniProtKB-KW"/>
</dbReference>
<evidence type="ECO:0000256" key="8">
    <source>
        <dbReference type="ARBA" id="ARBA00022842"/>
    </source>
</evidence>
<evidence type="ECO:0000313" key="13">
    <source>
        <dbReference type="Proteomes" id="UP001152797"/>
    </source>
</evidence>
<evidence type="ECO:0000256" key="2">
    <source>
        <dbReference type="ARBA" id="ARBA00009747"/>
    </source>
</evidence>
<keyword evidence="13" id="KW-1185">Reference proteome</keyword>
<accession>A0A9P1C3B8</accession>
<dbReference type="InterPro" id="IPR003846">
    <property type="entry name" value="SelO"/>
</dbReference>
<proteinExistence type="inferred from homology"/>
<dbReference type="GO" id="GO:0005739">
    <property type="term" value="C:mitochondrion"/>
    <property type="evidence" value="ECO:0007669"/>
    <property type="project" value="TreeGrafter"/>
</dbReference>
<comment type="cofactor">
    <cofactor evidence="1">
        <name>Mg(2+)</name>
        <dbReference type="ChEBI" id="CHEBI:18420"/>
    </cofactor>
</comment>
<keyword evidence="7" id="KW-0067">ATP-binding</keyword>
<name>A0A9P1C3B8_9DINO</name>